<sequence length="75" mass="8842">MAEFLEGFIVKKPNEKAPEFVLATISMKVEDVISSLKKNEKNGWVNLNVKKSRDGKLYAEIDDWERNRRTNDDRW</sequence>
<gene>
    <name evidence="1" type="ORF">DYBT9275_02734</name>
</gene>
<organism evidence="1 2">
    <name type="scientific">Dyadobacter helix</name>
    <dbReference type="NCBI Taxonomy" id="2822344"/>
    <lineage>
        <taxon>Bacteria</taxon>
        <taxon>Pseudomonadati</taxon>
        <taxon>Bacteroidota</taxon>
        <taxon>Cytophagia</taxon>
        <taxon>Cytophagales</taxon>
        <taxon>Spirosomataceae</taxon>
        <taxon>Dyadobacter</taxon>
    </lineage>
</organism>
<name>A0A916N653_9BACT</name>
<keyword evidence="2" id="KW-1185">Reference proteome</keyword>
<evidence type="ECO:0000313" key="2">
    <source>
        <dbReference type="Proteomes" id="UP000680038"/>
    </source>
</evidence>
<dbReference type="EMBL" id="CAJRAF010000002">
    <property type="protein sequence ID" value="CAG5001749.1"/>
    <property type="molecule type" value="Genomic_DNA"/>
</dbReference>
<proteinExistence type="predicted"/>
<dbReference type="RefSeq" id="WP_215239315.1">
    <property type="nucleotide sequence ID" value="NZ_CAJRAF010000002.1"/>
</dbReference>
<dbReference type="AlphaFoldDB" id="A0A916N653"/>
<protein>
    <submittedName>
        <fullName evidence="1">Uncharacterized protein</fullName>
    </submittedName>
</protein>
<accession>A0A916N653</accession>
<comment type="caution">
    <text evidence="1">The sequence shown here is derived from an EMBL/GenBank/DDBJ whole genome shotgun (WGS) entry which is preliminary data.</text>
</comment>
<dbReference type="Proteomes" id="UP000680038">
    <property type="component" value="Unassembled WGS sequence"/>
</dbReference>
<reference evidence="1" key="1">
    <citation type="submission" date="2021-04" db="EMBL/GenBank/DDBJ databases">
        <authorList>
            <person name="Rodrigo-Torres L."/>
            <person name="Arahal R. D."/>
            <person name="Lucena T."/>
        </authorList>
    </citation>
    <scope>NUCLEOTIDE SEQUENCE</scope>
    <source>
        <strain evidence="1">CECT 9275</strain>
    </source>
</reference>
<evidence type="ECO:0000313" key="1">
    <source>
        <dbReference type="EMBL" id="CAG5001749.1"/>
    </source>
</evidence>